<organism evidence="2">
    <name type="scientific">Rhizophora mucronata</name>
    <name type="common">Asiatic mangrove</name>
    <dbReference type="NCBI Taxonomy" id="61149"/>
    <lineage>
        <taxon>Eukaryota</taxon>
        <taxon>Viridiplantae</taxon>
        <taxon>Streptophyta</taxon>
        <taxon>Embryophyta</taxon>
        <taxon>Tracheophyta</taxon>
        <taxon>Spermatophyta</taxon>
        <taxon>Magnoliopsida</taxon>
        <taxon>eudicotyledons</taxon>
        <taxon>Gunneridae</taxon>
        <taxon>Pentapetalae</taxon>
        <taxon>rosids</taxon>
        <taxon>fabids</taxon>
        <taxon>Malpighiales</taxon>
        <taxon>Rhizophoraceae</taxon>
        <taxon>Rhizophora</taxon>
    </lineage>
</organism>
<proteinExistence type="predicted"/>
<reference evidence="2" key="1">
    <citation type="submission" date="2018-02" db="EMBL/GenBank/DDBJ databases">
        <title>Rhizophora mucronata_Transcriptome.</title>
        <authorList>
            <person name="Meera S.P."/>
            <person name="Sreeshan A."/>
            <person name="Augustine A."/>
        </authorList>
    </citation>
    <scope>NUCLEOTIDE SEQUENCE</scope>
    <source>
        <tissue evidence="2">Leaf</tissue>
    </source>
</reference>
<dbReference type="EMBL" id="GGEC01062248">
    <property type="protein sequence ID" value="MBX42732.1"/>
    <property type="molecule type" value="Transcribed_RNA"/>
</dbReference>
<feature type="compositionally biased region" description="Polar residues" evidence="1">
    <location>
        <begin position="1"/>
        <end position="16"/>
    </location>
</feature>
<accession>A0A2P2NJS2</accession>
<sequence length="58" mass="6582">MQESKWNCKLATSSSTKRQRGKGKTSFSLLFFKTNFRKVGPVQNWNQIGSGTKSEPDE</sequence>
<dbReference type="AlphaFoldDB" id="A0A2P2NJS2"/>
<name>A0A2P2NJS2_RHIMU</name>
<feature type="region of interest" description="Disordered" evidence="1">
    <location>
        <begin position="1"/>
        <end position="24"/>
    </location>
</feature>
<evidence type="ECO:0000313" key="2">
    <source>
        <dbReference type="EMBL" id="MBX42732.1"/>
    </source>
</evidence>
<evidence type="ECO:0000256" key="1">
    <source>
        <dbReference type="SAM" id="MobiDB-lite"/>
    </source>
</evidence>
<protein>
    <submittedName>
        <fullName evidence="2">Uncharacterized protein</fullName>
    </submittedName>
</protein>